<dbReference type="SUPFAM" id="SSF53720">
    <property type="entry name" value="ALDH-like"/>
    <property type="match status" value="1"/>
</dbReference>
<proteinExistence type="inferred from homology"/>
<dbReference type="Proteomes" id="UP000294739">
    <property type="component" value="Unassembled WGS sequence"/>
</dbReference>
<dbReference type="Pfam" id="PF00171">
    <property type="entry name" value="Aldedh"/>
    <property type="match status" value="1"/>
</dbReference>
<evidence type="ECO:0000256" key="1">
    <source>
        <dbReference type="ARBA" id="ARBA00009986"/>
    </source>
</evidence>
<evidence type="ECO:0000313" key="5">
    <source>
        <dbReference type="EMBL" id="TDE09877.1"/>
    </source>
</evidence>
<sequence>MRPVWASSWTRTPSPGTASTRRNEPSMTAEPRTFIPTSAAPTGARIAGAGVDGDPHDLPDPATGETLATVGWVDPATAEDAARAAHEALPGWGATPVRERAAALRAIAADLRADTTAFAAVISAESGKRLSEATAEVGFSAQYLDWFADAATMPRDEGVVTPQRRFAVTRRPVGVVAAVSPWNFPLSIPARKVAPALAAGCTVVQKASELTPLTSLAFTEICERHLPAGAVNVVVGDGEKLTTALVDCEQVAAVTFTGSTAVGASVAARAMRSMTRVTMELGGKGPFIVTDHADLDVALEALLVAKFRNNGASCIAANNVFVHQAVYDEFVAALRSRIESLVCGAPSDHAVDVGPMLRPAHVERLERLVAEAEATGCAVSRAPLTTTRGFFVAPTLVEASAELRLWHEEIFGPVCAVRPYTSEDDIVTEINEWRSGLGGYVMSADAEHAAQLAGRLEIGIVGVNNGAPNTPEVPFGGFGRAGLGREGGLSGLLEFTEEQTVSFAR</sequence>
<dbReference type="GO" id="GO:0009450">
    <property type="term" value="P:gamma-aminobutyric acid catabolic process"/>
    <property type="evidence" value="ECO:0007669"/>
    <property type="project" value="TreeGrafter"/>
</dbReference>
<feature type="compositionally biased region" description="Polar residues" evidence="3">
    <location>
        <begin position="7"/>
        <end position="20"/>
    </location>
</feature>
<dbReference type="InParanoid" id="A0A4R5DAL4"/>
<accession>A0A4R5DAL4</accession>
<dbReference type="InterPro" id="IPR015590">
    <property type="entry name" value="Aldehyde_DH_dom"/>
</dbReference>
<name>A0A4R5DAL4_9ACTN</name>
<dbReference type="AlphaFoldDB" id="A0A4R5DAL4"/>
<dbReference type="PANTHER" id="PTHR43353:SF5">
    <property type="entry name" value="SUCCINATE-SEMIALDEHYDE DEHYDROGENASE, MITOCHONDRIAL"/>
    <property type="match status" value="1"/>
</dbReference>
<feature type="region of interest" description="Disordered" evidence="3">
    <location>
        <begin position="1"/>
        <end position="38"/>
    </location>
</feature>
<evidence type="ECO:0000313" key="6">
    <source>
        <dbReference type="Proteomes" id="UP000294739"/>
    </source>
</evidence>
<dbReference type="Gene3D" id="3.40.309.10">
    <property type="entry name" value="Aldehyde Dehydrogenase, Chain A, domain 2"/>
    <property type="match status" value="1"/>
</dbReference>
<dbReference type="InterPro" id="IPR016162">
    <property type="entry name" value="Ald_DH_N"/>
</dbReference>
<evidence type="ECO:0000256" key="3">
    <source>
        <dbReference type="SAM" id="MobiDB-lite"/>
    </source>
</evidence>
<dbReference type="InterPro" id="IPR016161">
    <property type="entry name" value="Ald_DH/histidinol_DH"/>
</dbReference>
<dbReference type="InterPro" id="IPR050740">
    <property type="entry name" value="Aldehyde_DH_Superfamily"/>
</dbReference>
<feature type="domain" description="Aldehyde dehydrogenase" evidence="4">
    <location>
        <begin position="58"/>
        <end position="501"/>
    </location>
</feature>
<keyword evidence="2" id="KW-0560">Oxidoreductase</keyword>
<dbReference type="PANTHER" id="PTHR43353">
    <property type="entry name" value="SUCCINATE-SEMIALDEHYDE DEHYDROGENASE, MITOCHONDRIAL"/>
    <property type="match status" value="1"/>
</dbReference>
<evidence type="ECO:0000259" key="4">
    <source>
        <dbReference type="Pfam" id="PF00171"/>
    </source>
</evidence>
<evidence type="ECO:0000256" key="2">
    <source>
        <dbReference type="ARBA" id="ARBA00023002"/>
    </source>
</evidence>
<dbReference type="FunFam" id="3.40.605.10:FF:000007">
    <property type="entry name" value="NAD/NADP-dependent betaine aldehyde dehydrogenase"/>
    <property type="match status" value="1"/>
</dbReference>
<dbReference type="Gene3D" id="3.40.605.10">
    <property type="entry name" value="Aldehyde Dehydrogenase, Chain A, domain 1"/>
    <property type="match status" value="1"/>
</dbReference>
<keyword evidence="6" id="KW-1185">Reference proteome</keyword>
<dbReference type="InterPro" id="IPR016163">
    <property type="entry name" value="Ald_DH_C"/>
</dbReference>
<dbReference type="OrthoDB" id="6882680at2"/>
<comment type="similarity">
    <text evidence="1">Belongs to the aldehyde dehydrogenase family.</text>
</comment>
<protein>
    <submittedName>
        <fullName evidence="5">Aldehyde dehydrogenase family protein</fullName>
    </submittedName>
</protein>
<gene>
    <name evidence="5" type="ORF">E1269_12945</name>
</gene>
<dbReference type="GO" id="GO:0004777">
    <property type="term" value="F:succinate-semialdehyde dehydrogenase (NAD+) activity"/>
    <property type="evidence" value="ECO:0007669"/>
    <property type="project" value="TreeGrafter"/>
</dbReference>
<organism evidence="5 6">
    <name type="scientific">Jiangella asiatica</name>
    <dbReference type="NCBI Taxonomy" id="2530372"/>
    <lineage>
        <taxon>Bacteria</taxon>
        <taxon>Bacillati</taxon>
        <taxon>Actinomycetota</taxon>
        <taxon>Actinomycetes</taxon>
        <taxon>Jiangellales</taxon>
        <taxon>Jiangellaceae</taxon>
        <taxon>Jiangella</taxon>
    </lineage>
</organism>
<comment type="caution">
    <text evidence="5">The sequence shown here is derived from an EMBL/GenBank/DDBJ whole genome shotgun (WGS) entry which is preliminary data.</text>
</comment>
<reference evidence="5 6" key="1">
    <citation type="submission" date="2019-03" db="EMBL/GenBank/DDBJ databases">
        <title>Draft genome sequences of novel Actinobacteria.</title>
        <authorList>
            <person name="Sahin N."/>
            <person name="Ay H."/>
            <person name="Saygin H."/>
        </authorList>
    </citation>
    <scope>NUCLEOTIDE SEQUENCE [LARGE SCALE GENOMIC DNA]</scope>
    <source>
        <strain evidence="5 6">5K138</strain>
    </source>
</reference>
<dbReference type="EMBL" id="SMKZ01000016">
    <property type="protein sequence ID" value="TDE09877.1"/>
    <property type="molecule type" value="Genomic_DNA"/>
</dbReference>